<evidence type="ECO:0000256" key="1">
    <source>
        <dbReference type="ARBA" id="ARBA00009431"/>
    </source>
</evidence>
<evidence type="ECO:0000256" key="2">
    <source>
        <dbReference type="ARBA" id="ARBA00022645"/>
    </source>
</evidence>
<dbReference type="Gene3D" id="3.40.50.1820">
    <property type="entry name" value="alpha/beta hydrolase"/>
    <property type="match status" value="1"/>
</dbReference>
<dbReference type="SUPFAM" id="SSF53474">
    <property type="entry name" value="alpha/beta-Hydrolases"/>
    <property type="match status" value="1"/>
</dbReference>
<dbReference type="Pfam" id="PF00450">
    <property type="entry name" value="Peptidase_S10"/>
    <property type="match status" value="1"/>
</dbReference>
<dbReference type="EMBL" id="CP090168">
    <property type="protein sequence ID" value="UJO18506.1"/>
    <property type="molecule type" value="Genomic_DNA"/>
</dbReference>
<proteinExistence type="inferred from homology"/>
<dbReference type="AlphaFoldDB" id="A0A9Q8LJE5"/>
<gene>
    <name evidence="6" type="ORF">CLAFUR5_06892</name>
</gene>
<dbReference type="Proteomes" id="UP000756132">
    <property type="component" value="Chromosome 6"/>
</dbReference>
<reference evidence="6" key="1">
    <citation type="submission" date="2021-12" db="EMBL/GenBank/DDBJ databases">
        <authorList>
            <person name="Zaccaron A."/>
            <person name="Stergiopoulos I."/>
        </authorList>
    </citation>
    <scope>NUCLEOTIDE SEQUENCE</scope>
    <source>
        <strain evidence="6">Race5_Kim</strain>
    </source>
</reference>
<dbReference type="GeneID" id="71986770"/>
<dbReference type="GO" id="GO:0006508">
    <property type="term" value="P:proteolysis"/>
    <property type="evidence" value="ECO:0007669"/>
    <property type="project" value="UniProtKB-KW"/>
</dbReference>
<evidence type="ECO:0000313" key="6">
    <source>
        <dbReference type="EMBL" id="UJO18506.1"/>
    </source>
</evidence>
<comment type="similarity">
    <text evidence="1">Belongs to the peptidase S10 family.</text>
</comment>
<protein>
    <submittedName>
        <fullName evidence="6">Carboxypeptidase S1 B</fullName>
    </submittedName>
</protein>
<organism evidence="6 7">
    <name type="scientific">Passalora fulva</name>
    <name type="common">Tomato leaf mold</name>
    <name type="synonym">Cladosporium fulvum</name>
    <dbReference type="NCBI Taxonomy" id="5499"/>
    <lineage>
        <taxon>Eukaryota</taxon>
        <taxon>Fungi</taxon>
        <taxon>Dikarya</taxon>
        <taxon>Ascomycota</taxon>
        <taxon>Pezizomycotina</taxon>
        <taxon>Dothideomycetes</taxon>
        <taxon>Dothideomycetidae</taxon>
        <taxon>Mycosphaerellales</taxon>
        <taxon>Mycosphaerellaceae</taxon>
        <taxon>Fulvia</taxon>
    </lineage>
</organism>
<keyword evidence="2 6" id="KW-0121">Carboxypeptidase</keyword>
<dbReference type="OrthoDB" id="443318at2759"/>
<keyword evidence="5" id="KW-0325">Glycoprotein</keyword>
<keyword evidence="4" id="KW-0378">Hydrolase</keyword>
<dbReference type="KEGG" id="ffu:CLAFUR5_06892"/>
<dbReference type="GO" id="GO:0004185">
    <property type="term" value="F:serine-type carboxypeptidase activity"/>
    <property type="evidence" value="ECO:0007669"/>
    <property type="project" value="InterPro"/>
</dbReference>
<evidence type="ECO:0000256" key="5">
    <source>
        <dbReference type="ARBA" id="ARBA00023180"/>
    </source>
</evidence>
<dbReference type="RefSeq" id="XP_047762872.1">
    <property type="nucleotide sequence ID" value="XM_047906040.1"/>
</dbReference>
<keyword evidence="3" id="KW-0645">Protease</keyword>
<sequence length="263" mass="29382">MSSCRHDSAVPIGVAPGHCEYATDPIPEQNATFLVGTYASQDGNGTALGSVNAAIAAWHFLQTWVQEFPEHKPNDNRISLATDSYGARYGPAFFSFFQKQNDRIANGTFDDDGESVILHLDTLMLINSCIDRLVQWPSYPHIAYNNTYGIESVNASVREQMLDALYREGGCNDQIYECRNHSLSFDPNNTGVNETVNEVCQKAETFCSSELRNPFLQYSGRNYYDFATLEPDPFTSKLYQGYLNQPHVQAALGVPLNCRLSLH</sequence>
<name>A0A9Q8LJE5_PASFU</name>
<dbReference type="InterPro" id="IPR001563">
    <property type="entry name" value="Peptidase_S10"/>
</dbReference>
<dbReference type="InterPro" id="IPR029058">
    <property type="entry name" value="AB_hydrolase_fold"/>
</dbReference>
<evidence type="ECO:0000256" key="3">
    <source>
        <dbReference type="ARBA" id="ARBA00022670"/>
    </source>
</evidence>
<reference evidence="6" key="2">
    <citation type="journal article" date="2022" name="Microb. Genom.">
        <title>A chromosome-scale genome assembly of the tomato pathogen Cladosporium fulvum reveals a compartmentalized genome architecture and the presence of a dispensable chromosome.</title>
        <authorList>
            <person name="Zaccaron A.Z."/>
            <person name="Chen L.H."/>
            <person name="Samaras A."/>
            <person name="Stergiopoulos I."/>
        </authorList>
    </citation>
    <scope>NUCLEOTIDE SEQUENCE</scope>
    <source>
        <strain evidence="6">Race5_Kim</strain>
    </source>
</reference>
<accession>A0A9Q8LJE5</accession>
<keyword evidence="7" id="KW-1185">Reference proteome</keyword>
<evidence type="ECO:0000313" key="7">
    <source>
        <dbReference type="Proteomes" id="UP000756132"/>
    </source>
</evidence>
<dbReference type="Gene3D" id="1.10.287.410">
    <property type="match status" value="1"/>
</dbReference>
<evidence type="ECO:0000256" key="4">
    <source>
        <dbReference type="ARBA" id="ARBA00022801"/>
    </source>
</evidence>